<dbReference type="Pfam" id="PF00809">
    <property type="entry name" value="Pterin_bind"/>
    <property type="match status" value="1"/>
</dbReference>
<dbReference type="AlphaFoldDB" id="A0A443J374"/>
<comment type="similarity">
    <text evidence="4 12">Belongs to the DHPS family.</text>
</comment>
<comment type="cofactor">
    <cofactor evidence="2 12">
        <name>Mg(2+)</name>
        <dbReference type="ChEBI" id="CHEBI:18420"/>
    </cofactor>
</comment>
<sequence length="341" mass="35605">MKLYYRPIVQTDASRPADALPLAGGWGWFTHAEKLNREGSLGLIPTRDLPEEVAFRLSAPRPPVAGLDLSRPQIMGILNVTPDSFSDGGRFDAAQAAIARARDLAAAGADILDIGGESTRPGAAEVPVAEEIARTAPVIAALRDGGYRTPVSIDTRKAAVAGAALAAGADLVNDVTAMDFDPAMAATVAGQGAPVCLMHAQGDPATMQIAPHYEDVLLDVYDYLEARIAAAEAAGIPRDRILTDPGIGFGKTIGHNLTLLRGLSLFHGLGCAILLGVSRKGFIGRIGGAGEARDRMPGTLAVTLAGIAQGAQIHRVHDVAEIAQGLRLWTAINHKNEGNEQ</sequence>
<dbReference type="RefSeq" id="WP_128268743.1">
    <property type="nucleotide sequence ID" value="NZ_SAUW01000002.1"/>
</dbReference>
<comment type="function">
    <text evidence="12">Catalyzes the condensation of para-aminobenzoate (pABA) with 6-hydroxymethyl-7,8-dihydropterin diphosphate (DHPt-PP) to form 7,8-dihydropteroate (H2Pte), the immediate precursor of folate derivatives.</text>
</comment>
<dbReference type="InterPro" id="IPR006390">
    <property type="entry name" value="DHP_synth_dom"/>
</dbReference>
<reference evidence="14 15" key="1">
    <citation type="submission" date="2019-01" db="EMBL/GenBank/DDBJ databases">
        <title>Sinorhodobacter populi sp. nov. isolated from the symptomatic bark tissue of Populus euramericana canker.</title>
        <authorList>
            <person name="Xu G."/>
        </authorList>
    </citation>
    <scope>NUCLEOTIDE SEQUENCE [LARGE SCALE GENOMIC DNA]</scope>
    <source>
        <strain evidence="14 15">2D-5</strain>
    </source>
</reference>
<evidence type="ECO:0000256" key="4">
    <source>
        <dbReference type="ARBA" id="ARBA00009503"/>
    </source>
</evidence>
<dbReference type="FunFam" id="3.20.20.20:FF:000006">
    <property type="entry name" value="Dihydropteroate synthase"/>
    <property type="match status" value="1"/>
</dbReference>
<evidence type="ECO:0000256" key="8">
    <source>
        <dbReference type="ARBA" id="ARBA00022723"/>
    </source>
</evidence>
<dbReference type="Gene3D" id="3.20.20.20">
    <property type="entry name" value="Dihydropteroate synthase-like"/>
    <property type="match status" value="1"/>
</dbReference>
<evidence type="ECO:0000313" key="15">
    <source>
        <dbReference type="Proteomes" id="UP000285710"/>
    </source>
</evidence>
<evidence type="ECO:0000256" key="1">
    <source>
        <dbReference type="ARBA" id="ARBA00000012"/>
    </source>
</evidence>
<name>A0A443J374_9RHOB</name>
<evidence type="ECO:0000256" key="5">
    <source>
        <dbReference type="ARBA" id="ARBA00012458"/>
    </source>
</evidence>
<dbReference type="InterPro" id="IPR011005">
    <property type="entry name" value="Dihydropteroate_synth-like_sf"/>
</dbReference>
<dbReference type="PROSITE" id="PS50972">
    <property type="entry name" value="PTERIN_BINDING"/>
    <property type="match status" value="1"/>
</dbReference>
<dbReference type="PROSITE" id="PS00793">
    <property type="entry name" value="DHPS_2"/>
    <property type="match status" value="1"/>
</dbReference>
<dbReference type="EC" id="2.5.1.15" evidence="5 12"/>
<gene>
    <name evidence="14" type="primary">folP</name>
    <name evidence="14" type="ORF">D2T33_02760</name>
</gene>
<keyword evidence="9 12" id="KW-0460">Magnesium</keyword>
<dbReference type="NCBIfam" id="TIGR01496">
    <property type="entry name" value="DHPS"/>
    <property type="match status" value="1"/>
</dbReference>
<keyword evidence="10 12" id="KW-0289">Folate biosynthesis</keyword>
<accession>A0A443J374</accession>
<dbReference type="SUPFAM" id="SSF51717">
    <property type="entry name" value="Dihydropteroate synthetase-like"/>
    <property type="match status" value="1"/>
</dbReference>
<protein>
    <recommendedName>
        <fullName evidence="6 12">Dihydropteroate synthase</fullName>
        <shortName evidence="12">DHPS</shortName>
        <ecNumber evidence="5 12">2.5.1.15</ecNumber>
    </recommendedName>
    <alternativeName>
        <fullName evidence="11 12">Dihydropteroate pyrophosphorylase</fullName>
    </alternativeName>
</protein>
<dbReference type="Proteomes" id="UP000285710">
    <property type="component" value="Unassembled WGS sequence"/>
</dbReference>
<evidence type="ECO:0000256" key="10">
    <source>
        <dbReference type="ARBA" id="ARBA00022909"/>
    </source>
</evidence>
<evidence type="ECO:0000313" key="14">
    <source>
        <dbReference type="EMBL" id="RWR14889.1"/>
    </source>
</evidence>
<keyword evidence="7 12" id="KW-0808">Transferase</keyword>
<feature type="domain" description="Pterin-binding" evidence="13">
    <location>
        <begin position="72"/>
        <end position="327"/>
    </location>
</feature>
<proteinExistence type="inferred from homology"/>
<dbReference type="GO" id="GO:0046656">
    <property type="term" value="P:folic acid biosynthetic process"/>
    <property type="evidence" value="ECO:0007669"/>
    <property type="project" value="UniProtKB-KW"/>
</dbReference>
<dbReference type="InterPro" id="IPR000489">
    <property type="entry name" value="Pterin-binding_dom"/>
</dbReference>
<evidence type="ECO:0000256" key="2">
    <source>
        <dbReference type="ARBA" id="ARBA00001946"/>
    </source>
</evidence>
<evidence type="ECO:0000256" key="12">
    <source>
        <dbReference type="RuleBase" id="RU361205"/>
    </source>
</evidence>
<comment type="pathway">
    <text evidence="3 12">Cofactor biosynthesis; tetrahydrofolate biosynthesis; 7,8-dihydrofolate from 2-amino-4-hydroxy-6-hydroxymethyl-7,8-dihydropteridine diphosphate and 4-aminobenzoate: step 1/2.</text>
</comment>
<evidence type="ECO:0000256" key="7">
    <source>
        <dbReference type="ARBA" id="ARBA00022679"/>
    </source>
</evidence>
<evidence type="ECO:0000256" key="6">
    <source>
        <dbReference type="ARBA" id="ARBA00016919"/>
    </source>
</evidence>
<dbReference type="PANTHER" id="PTHR20941:SF1">
    <property type="entry name" value="FOLIC ACID SYNTHESIS PROTEIN FOL1"/>
    <property type="match status" value="1"/>
</dbReference>
<evidence type="ECO:0000256" key="11">
    <source>
        <dbReference type="ARBA" id="ARBA00030193"/>
    </source>
</evidence>
<comment type="catalytic activity">
    <reaction evidence="1">
        <text>(7,8-dihydropterin-6-yl)methyl diphosphate + 4-aminobenzoate = 7,8-dihydropteroate + diphosphate</text>
        <dbReference type="Rhea" id="RHEA:19949"/>
        <dbReference type="ChEBI" id="CHEBI:17836"/>
        <dbReference type="ChEBI" id="CHEBI:17839"/>
        <dbReference type="ChEBI" id="CHEBI:33019"/>
        <dbReference type="ChEBI" id="CHEBI:72950"/>
        <dbReference type="EC" id="2.5.1.15"/>
    </reaction>
</comment>
<evidence type="ECO:0000256" key="3">
    <source>
        <dbReference type="ARBA" id="ARBA00004763"/>
    </source>
</evidence>
<organism evidence="14 15">
    <name type="scientific">Paenirhodobacter populi</name>
    <dbReference type="NCBI Taxonomy" id="2306993"/>
    <lineage>
        <taxon>Bacteria</taxon>
        <taxon>Pseudomonadati</taxon>
        <taxon>Pseudomonadota</taxon>
        <taxon>Alphaproteobacteria</taxon>
        <taxon>Rhodobacterales</taxon>
        <taxon>Rhodobacter group</taxon>
        <taxon>Paenirhodobacter</taxon>
    </lineage>
</organism>
<dbReference type="UniPathway" id="UPA00077">
    <property type="reaction ID" value="UER00156"/>
</dbReference>
<keyword evidence="8 12" id="KW-0479">Metal-binding</keyword>
<dbReference type="GO" id="GO:0005829">
    <property type="term" value="C:cytosol"/>
    <property type="evidence" value="ECO:0007669"/>
    <property type="project" value="TreeGrafter"/>
</dbReference>
<dbReference type="CDD" id="cd00739">
    <property type="entry name" value="DHPS"/>
    <property type="match status" value="1"/>
</dbReference>
<dbReference type="PROSITE" id="PS00792">
    <property type="entry name" value="DHPS_1"/>
    <property type="match status" value="1"/>
</dbReference>
<reference evidence="14 15" key="2">
    <citation type="submission" date="2019-01" db="EMBL/GenBank/DDBJ databases">
        <authorList>
            <person name="Li Y."/>
        </authorList>
    </citation>
    <scope>NUCLEOTIDE SEQUENCE [LARGE SCALE GENOMIC DNA]</scope>
    <source>
        <strain evidence="14 15">2D-5</strain>
    </source>
</reference>
<dbReference type="GO" id="GO:0046872">
    <property type="term" value="F:metal ion binding"/>
    <property type="evidence" value="ECO:0007669"/>
    <property type="project" value="UniProtKB-KW"/>
</dbReference>
<evidence type="ECO:0000256" key="9">
    <source>
        <dbReference type="ARBA" id="ARBA00022842"/>
    </source>
</evidence>
<dbReference type="GO" id="GO:0004156">
    <property type="term" value="F:dihydropteroate synthase activity"/>
    <property type="evidence" value="ECO:0007669"/>
    <property type="project" value="UniProtKB-EC"/>
</dbReference>
<evidence type="ECO:0000259" key="13">
    <source>
        <dbReference type="PROSITE" id="PS50972"/>
    </source>
</evidence>
<dbReference type="GO" id="GO:0046654">
    <property type="term" value="P:tetrahydrofolate biosynthetic process"/>
    <property type="evidence" value="ECO:0007669"/>
    <property type="project" value="UniProtKB-UniPathway"/>
</dbReference>
<dbReference type="PANTHER" id="PTHR20941">
    <property type="entry name" value="FOLATE SYNTHESIS PROTEINS"/>
    <property type="match status" value="1"/>
</dbReference>
<comment type="caution">
    <text evidence="14">The sequence shown here is derived from an EMBL/GenBank/DDBJ whole genome shotgun (WGS) entry which is preliminary data.</text>
</comment>
<dbReference type="InterPro" id="IPR045031">
    <property type="entry name" value="DHP_synth-like"/>
</dbReference>
<dbReference type="EMBL" id="SAUW01000002">
    <property type="protein sequence ID" value="RWR14889.1"/>
    <property type="molecule type" value="Genomic_DNA"/>
</dbReference>
<keyword evidence="15" id="KW-1185">Reference proteome</keyword>